<evidence type="ECO:0000313" key="10">
    <source>
        <dbReference type="Proteomes" id="UP001235303"/>
    </source>
</evidence>
<proteinExistence type="inferred from homology"/>
<accession>A0ABT7AW08</accession>
<comment type="caution">
    <text evidence="9">The sequence shown here is derived from an EMBL/GenBank/DDBJ whole genome shotgun (WGS) entry which is preliminary data.</text>
</comment>
<dbReference type="InterPro" id="IPR023830">
    <property type="entry name" value="Peptidase_S8A_PatG"/>
</dbReference>
<evidence type="ECO:0000256" key="5">
    <source>
        <dbReference type="PROSITE-ProRule" id="PRU01240"/>
    </source>
</evidence>
<dbReference type="InterPro" id="IPR015500">
    <property type="entry name" value="Peptidase_S8_subtilisin-rel"/>
</dbReference>
<reference evidence="9 10" key="1">
    <citation type="submission" date="2023-01" db="EMBL/GenBank/DDBJ databases">
        <title>Novel diversity within Roseofilum (Cyanobacteria; Desertifilaceae) from marine benthic mats with descriptions of four novel species.</title>
        <authorList>
            <person name="Wang Y."/>
            <person name="Berthold D.E."/>
            <person name="Hu J."/>
            <person name="Lefler F.W."/>
            <person name="Laughinghouse H.D. IV."/>
        </authorList>
    </citation>
    <scope>NUCLEOTIDE SEQUENCE [LARGE SCALE GENOMIC DNA]</scope>
    <source>
        <strain evidence="9 10">BLCC-M154</strain>
    </source>
</reference>
<evidence type="ECO:0000259" key="6">
    <source>
        <dbReference type="Pfam" id="PF00082"/>
    </source>
</evidence>
<dbReference type="InterPro" id="IPR051048">
    <property type="entry name" value="Peptidase_S8/S53_subtilisin"/>
</dbReference>
<protein>
    <submittedName>
        <fullName evidence="9">PatA/PatG family cyanobactin maturation protease</fullName>
    </submittedName>
</protein>
<dbReference type="PANTHER" id="PTHR43399">
    <property type="entry name" value="SUBTILISIN-RELATED"/>
    <property type="match status" value="1"/>
</dbReference>
<dbReference type="PROSITE" id="PS00138">
    <property type="entry name" value="SUBTILASE_SER"/>
    <property type="match status" value="1"/>
</dbReference>
<dbReference type="Gene3D" id="3.40.50.200">
    <property type="entry name" value="Peptidase S8/S53 domain"/>
    <property type="match status" value="1"/>
</dbReference>
<dbReference type="Proteomes" id="UP001235303">
    <property type="component" value="Unassembled WGS sequence"/>
</dbReference>
<dbReference type="InterPro" id="IPR023828">
    <property type="entry name" value="Peptidase_S8_Ser-AS"/>
</dbReference>
<dbReference type="InterPro" id="IPR034056">
    <property type="entry name" value="Pep_S8_PatG/PatA-like"/>
</dbReference>
<dbReference type="PRINTS" id="PR00723">
    <property type="entry name" value="SUBTILISIN"/>
</dbReference>
<organism evidence="9 10">
    <name type="scientific">Roseofilum acuticapitatum BLCC-M154</name>
    <dbReference type="NCBI Taxonomy" id="3022444"/>
    <lineage>
        <taxon>Bacteria</taxon>
        <taxon>Bacillati</taxon>
        <taxon>Cyanobacteriota</taxon>
        <taxon>Cyanophyceae</taxon>
        <taxon>Desertifilales</taxon>
        <taxon>Desertifilaceae</taxon>
        <taxon>Roseofilum</taxon>
        <taxon>Roseofilum acuticapitatum</taxon>
    </lineage>
</organism>
<evidence type="ECO:0000259" key="8">
    <source>
        <dbReference type="Pfam" id="PF18065"/>
    </source>
</evidence>
<dbReference type="RefSeq" id="WP_283754860.1">
    <property type="nucleotide sequence ID" value="NZ_JAQOSP010000105.1"/>
</dbReference>
<feature type="domain" description="Peptidase S8/S53" evidence="6">
    <location>
        <begin position="30"/>
        <end position="266"/>
    </location>
</feature>
<dbReference type="GO" id="GO:0006508">
    <property type="term" value="P:proteolysis"/>
    <property type="evidence" value="ECO:0007669"/>
    <property type="project" value="UniProtKB-KW"/>
</dbReference>
<dbReference type="EMBL" id="JAQOSP010000105">
    <property type="protein sequence ID" value="MDJ1171107.1"/>
    <property type="molecule type" value="Genomic_DNA"/>
</dbReference>
<dbReference type="InterPro" id="IPR040483">
    <property type="entry name" value="PatG_dom"/>
</dbReference>
<dbReference type="InterPro" id="IPR000209">
    <property type="entry name" value="Peptidase_S8/S53_dom"/>
</dbReference>
<evidence type="ECO:0000256" key="4">
    <source>
        <dbReference type="ARBA" id="ARBA00022825"/>
    </source>
</evidence>
<feature type="active site" description="Charge relay system" evidence="5">
    <location>
        <position position="36"/>
    </location>
</feature>
<dbReference type="InterPro" id="IPR036852">
    <property type="entry name" value="Peptidase_S8/S53_dom_sf"/>
</dbReference>
<feature type="domain" description="PatG C-terminal" evidence="8">
    <location>
        <begin position="541"/>
        <end position="654"/>
    </location>
</feature>
<evidence type="ECO:0000256" key="3">
    <source>
        <dbReference type="ARBA" id="ARBA00022801"/>
    </source>
</evidence>
<feature type="active site" description="Charge relay system" evidence="5">
    <location>
        <position position="68"/>
    </location>
</feature>
<dbReference type="InterPro" id="IPR040636">
    <property type="entry name" value="PatG_C"/>
</dbReference>
<dbReference type="Pfam" id="PF18047">
    <property type="entry name" value="PatG_D"/>
    <property type="match status" value="1"/>
</dbReference>
<dbReference type="Pfam" id="PF18065">
    <property type="entry name" value="PatG_C"/>
    <property type="match status" value="1"/>
</dbReference>
<gene>
    <name evidence="9" type="ORF">PMG71_16885</name>
</gene>
<dbReference type="PROSITE" id="PS51892">
    <property type="entry name" value="SUBTILASE"/>
    <property type="match status" value="1"/>
</dbReference>
<dbReference type="CDD" id="cd07476">
    <property type="entry name" value="Peptidases_S8_thiazoline_oxidase_subtilisin-like_protease"/>
    <property type="match status" value="1"/>
</dbReference>
<dbReference type="PANTHER" id="PTHR43399:SF4">
    <property type="entry name" value="CELL WALL-ASSOCIATED PROTEASE"/>
    <property type="match status" value="1"/>
</dbReference>
<dbReference type="SUPFAM" id="SSF52743">
    <property type="entry name" value="Subtilisin-like"/>
    <property type="match status" value="1"/>
</dbReference>
<evidence type="ECO:0000256" key="2">
    <source>
        <dbReference type="ARBA" id="ARBA00022670"/>
    </source>
</evidence>
<feature type="domain" description="PatG" evidence="7">
    <location>
        <begin position="381"/>
        <end position="492"/>
    </location>
</feature>
<keyword evidence="2 5" id="KW-0645">Protease</keyword>
<name>A0ABT7AW08_9CYAN</name>
<keyword evidence="4 5" id="KW-0720">Serine protease</keyword>
<dbReference type="GO" id="GO:0008233">
    <property type="term" value="F:peptidase activity"/>
    <property type="evidence" value="ECO:0007669"/>
    <property type="project" value="UniProtKB-KW"/>
</dbReference>
<dbReference type="Pfam" id="PF00082">
    <property type="entry name" value="Peptidase_S8"/>
    <property type="match status" value="1"/>
</dbReference>
<evidence type="ECO:0000256" key="1">
    <source>
        <dbReference type="ARBA" id="ARBA00011073"/>
    </source>
</evidence>
<keyword evidence="10" id="KW-1185">Reference proteome</keyword>
<evidence type="ECO:0000313" key="9">
    <source>
        <dbReference type="EMBL" id="MDJ1171107.1"/>
    </source>
</evidence>
<dbReference type="NCBIfam" id="TIGR03895">
    <property type="entry name" value="protease_PatA"/>
    <property type="match status" value="1"/>
</dbReference>
<evidence type="ECO:0000259" key="7">
    <source>
        <dbReference type="Pfam" id="PF18047"/>
    </source>
</evidence>
<keyword evidence="3 5" id="KW-0378">Hydrolase</keyword>
<sequence>MAATETNLTEISALPGLQQVWSETQGNPQICVAILDGPVDLSHPCFDGANLETNTHGETASTGLMSGHGTHITSLIFGQPGSPISGIAPGCRGLILPVFSDRPPHSLSQLDLARQINQAIQQGAHVINISGGQLAQANEADPMLAKAVQSCHDNGVLIVAAAGNDGSPSLHVPAALPGVLAVGAMNTQGLPLEFSNWGETQSTPGILAPGENILGAQPGGGTATKSGTSFATPIVSGVVALLLSVQLQRGQTPNPQAVRDALLQSALPCPSEGVSDCRRFLAGSLDIAQAYALITQGGTLKLSEENLAQPMIQGSDAMEQTLEPVAEVTPSPSVPEQIHPLEQAEPTLTVTPRPLAAPSVTASSLAPSESCGCSGGAKSLVYVTGTVSYDFGTEARRDSFKQLMSPVEGNPPFPPNPFVVSQMIDYLEENPYESKSLIWTLNLELTPIYAIEPIGAYADLVYQHLISALKGQSKPEDDREFVARISVPGVLTGKTVRLFSGQVVPVIVPEIRGMYEWNTNQLVNLAVQAARSGVTQSQAAQQEDATRASLKEFLQRMYYEFRNLGQTSQERALNFAATNAFQAAQALTEATGRGMQLDAIETEKSPFCRMDSDCWDVKLKFFDPENDRRAKKVFRFTVDVSDTMPVTIGEMRSWSIS</sequence>
<comment type="similarity">
    <text evidence="1 5">Belongs to the peptidase S8 family.</text>
</comment>
<feature type="active site" description="Charge relay system" evidence="5">
    <location>
        <position position="229"/>
    </location>
</feature>